<name>A0A8K0KPM4_LADFU</name>
<comment type="caution">
    <text evidence="4">The sequence shown here is derived from an EMBL/GenBank/DDBJ whole genome shotgun (WGS) entry which is preliminary data.</text>
</comment>
<dbReference type="InterPro" id="IPR014756">
    <property type="entry name" value="Ig_E-set"/>
</dbReference>
<evidence type="ECO:0000313" key="4">
    <source>
        <dbReference type="EMBL" id="KAG8237581.1"/>
    </source>
</evidence>
<gene>
    <name evidence="4" type="ORF">J437_LFUL003305</name>
</gene>
<dbReference type="SUPFAM" id="SSF81296">
    <property type="entry name" value="E set domains"/>
    <property type="match status" value="4"/>
</dbReference>
<dbReference type="Gene3D" id="2.60.40.10">
    <property type="entry name" value="Immunoglobulins"/>
    <property type="match status" value="4"/>
</dbReference>
<feature type="repeat" description="Filamin" evidence="3">
    <location>
        <begin position="1"/>
        <end position="64"/>
    </location>
</feature>
<dbReference type="InterPro" id="IPR044801">
    <property type="entry name" value="Filamin"/>
</dbReference>
<feature type="non-terminal residue" evidence="4">
    <location>
        <position position="308"/>
    </location>
</feature>
<dbReference type="SMART" id="SM00557">
    <property type="entry name" value="IG_FLMN"/>
    <property type="match status" value="3"/>
</dbReference>
<dbReference type="InterPro" id="IPR013783">
    <property type="entry name" value="Ig-like_fold"/>
</dbReference>
<dbReference type="GO" id="GO:0051015">
    <property type="term" value="F:actin filament binding"/>
    <property type="evidence" value="ECO:0007669"/>
    <property type="project" value="InterPro"/>
</dbReference>
<proteinExistence type="inferred from homology"/>
<dbReference type="Pfam" id="PF00630">
    <property type="entry name" value="Filamin"/>
    <property type="match status" value="2"/>
</dbReference>
<reference evidence="4" key="1">
    <citation type="submission" date="2013-04" db="EMBL/GenBank/DDBJ databases">
        <authorList>
            <person name="Qu J."/>
            <person name="Murali S.C."/>
            <person name="Bandaranaike D."/>
            <person name="Bellair M."/>
            <person name="Blankenburg K."/>
            <person name="Chao H."/>
            <person name="Dinh H."/>
            <person name="Doddapaneni H."/>
            <person name="Downs B."/>
            <person name="Dugan-Rocha S."/>
            <person name="Elkadiri S."/>
            <person name="Gnanaolivu R.D."/>
            <person name="Hernandez B."/>
            <person name="Javaid M."/>
            <person name="Jayaseelan J.C."/>
            <person name="Lee S."/>
            <person name="Li M."/>
            <person name="Ming W."/>
            <person name="Munidasa M."/>
            <person name="Muniz J."/>
            <person name="Nguyen L."/>
            <person name="Ongeri F."/>
            <person name="Osuji N."/>
            <person name="Pu L.-L."/>
            <person name="Puazo M."/>
            <person name="Qu C."/>
            <person name="Quiroz J."/>
            <person name="Raj R."/>
            <person name="Weissenberger G."/>
            <person name="Xin Y."/>
            <person name="Zou X."/>
            <person name="Han Y."/>
            <person name="Richards S."/>
            <person name="Worley K."/>
            <person name="Muzny D."/>
            <person name="Gibbs R."/>
        </authorList>
    </citation>
    <scope>NUCLEOTIDE SEQUENCE</scope>
    <source>
        <strain evidence="4">Sampled in the wild</strain>
    </source>
</reference>
<feature type="repeat" description="Filamin" evidence="3">
    <location>
        <begin position="77"/>
        <end position="151"/>
    </location>
</feature>
<dbReference type="AlphaFoldDB" id="A0A8K0KPM4"/>
<dbReference type="InterPro" id="IPR017868">
    <property type="entry name" value="Filamin/ABP280_repeat-like"/>
</dbReference>
<comment type="similarity">
    <text evidence="1">Belongs to the filamin family.</text>
</comment>
<evidence type="ECO:0000256" key="3">
    <source>
        <dbReference type="PROSITE-ProRule" id="PRU00087"/>
    </source>
</evidence>
<sequence>MVYAGPNGQSVPAQVKDTGGQTFRVEFCPRVAGEHRILVAGVVRGAEDGPTAAPVPGSPFSCKVYDVKAIKVREVGRGMVNRPVTFVVETSQAGPGNLEVTVNGGRVATSAQARGPHTYAISFTPREASPHAVQLRFNGEDVPGSPFTCEVMEAARVVWCGGSPLEKVPVGRVASFFVEAPGEGVPMVRVMGPSRRPLHANTLESDHSVEVRVDGDHIEGSPFLVKVYDSSKVKVTDINSGVVGKPVFFNINASQAGAGNLEIIVSVGGRNVPNYVQSEGNAKFRVNFKPQEVAVHNLSVRFNGEPVP</sequence>
<keyword evidence="5" id="KW-1185">Reference proteome</keyword>
<feature type="repeat" description="Filamin" evidence="3">
    <location>
        <begin position="203"/>
        <end position="308"/>
    </location>
</feature>
<protein>
    <submittedName>
        <fullName evidence="4">Uncharacterized protein</fullName>
    </submittedName>
</protein>
<dbReference type="Proteomes" id="UP000792457">
    <property type="component" value="Unassembled WGS sequence"/>
</dbReference>
<organism evidence="4 5">
    <name type="scientific">Ladona fulva</name>
    <name type="common">Scarce chaser dragonfly</name>
    <name type="synonym">Libellula fulva</name>
    <dbReference type="NCBI Taxonomy" id="123851"/>
    <lineage>
        <taxon>Eukaryota</taxon>
        <taxon>Metazoa</taxon>
        <taxon>Ecdysozoa</taxon>
        <taxon>Arthropoda</taxon>
        <taxon>Hexapoda</taxon>
        <taxon>Insecta</taxon>
        <taxon>Pterygota</taxon>
        <taxon>Palaeoptera</taxon>
        <taxon>Odonata</taxon>
        <taxon>Epiprocta</taxon>
        <taxon>Anisoptera</taxon>
        <taxon>Libelluloidea</taxon>
        <taxon>Libellulidae</taxon>
        <taxon>Ladona</taxon>
    </lineage>
</organism>
<evidence type="ECO:0000256" key="1">
    <source>
        <dbReference type="ARBA" id="ARBA00009238"/>
    </source>
</evidence>
<dbReference type="PROSITE" id="PS50194">
    <property type="entry name" value="FILAMIN_REPEAT"/>
    <property type="match status" value="3"/>
</dbReference>
<accession>A0A8K0KPM4</accession>
<evidence type="ECO:0000313" key="5">
    <source>
        <dbReference type="Proteomes" id="UP000792457"/>
    </source>
</evidence>
<dbReference type="OrthoDB" id="18740at2759"/>
<dbReference type="PANTHER" id="PTHR38537:SF13">
    <property type="entry name" value="JITTERBUG, ISOFORM N"/>
    <property type="match status" value="1"/>
</dbReference>
<dbReference type="PANTHER" id="PTHR38537">
    <property type="entry name" value="JITTERBUG, ISOFORM N"/>
    <property type="match status" value="1"/>
</dbReference>
<dbReference type="EMBL" id="KZ309189">
    <property type="protein sequence ID" value="KAG8237581.1"/>
    <property type="molecule type" value="Genomic_DNA"/>
</dbReference>
<keyword evidence="2" id="KW-0677">Repeat</keyword>
<reference evidence="4" key="2">
    <citation type="submission" date="2017-10" db="EMBL/GenBank/DDBJ databases">
        <title>Ladona fulva Genome sequencing and assembly.</title>
        <authorList>
            <person name="Murali S."/>
            <person name="Richards S."/>
            <person name="Bandaranaike D."/>
            <person name="Bellair M."/>
            <person name="Blankenburg K."/>
            <person name="Chao H."/>
            <person name="Dinh H."/>
            <person name="Doddapaneni H."/>
            <person name="Dugan-Rocha S."/>
            <person name="Elkadiri S."/>
            <person name="Gnanaolivu R."/>
            <person name="Hernandez B."/>
            <person name="Skinner E."/>
            <person name="Javaid M."/>
            <person name="Lee S."/>
            <person name="Li M."/>
            <person name="Ming W."/>
            <person name="Munidasa M."/>
            <person name="Muniz J."/>
            <person name="Nguyen L."/>
            <person name="Hughes D."/>
            <person name="Osuji N."/>
            <person name="Pu L.-L."/>
            <person name="Puazo M."/>
            <person name="Qu C."/>
            <person name="Quiroz J."/>
            <person name="Raj R."/>
            <person name="Weissenberger G."/>
            <person name="Xin Y."/>
            <person name="Zou X."/>
            <person name="Han Y."/>
            <person name="Worley K."/>
            <person name="Muzny D."/>
            <person name="Gibbs R."/>
        </authorList>
    </citation>
    <scope>NUCLEOTIDE SEQUENCE</scope>
    <source>
        <strain evidence="4">Sampled in the wild</strain>
    </source>
</reference>
<dbReference type="GO" id="GO:0030036">
    <property type="term" value="P:actin cytoskeleton organization"/>
    <property type="evidence" value="ECO:0007669"/>
    <property type="project" value="InterPro"/>
</dbReference>
<evidence type="ECO:0000256" key="2">
    <source>
        <dbReference type="ARBA" id="ARBA00022737"/>
    </source>
</evidence>
<dbReference type="InterPro" id="IPR001298">
    <property type="entry name" value="Filamin/ABP280_rpt"/>
</dbReference>